<organism evidence="1 2">
    <name type="scientific">Neotoma lepida</name>
    <name type="common">Desert woodrat</name>
    <dbReference type="NCBI Taxonomy" id="56216"/>
    <lineage>
        <taxon>Eukaryota</taxon>
        <taxon>Metazoa</taxon>
        <taxon>Chordata</taxon>
        <taxon>Craniata</taxon>
        <taxon>Vertebrata</taxon>
        <taxon>Euteleostomi</taxon>
        <taxon>Mammalia</taxon>
        <taxon>Eutheria</taxon>
        <taxon>Euarchontoglires</taxon>
        <taxon>Glires</taxon>
        <taxon>Rodentia</taxon>
        <taxon>Myomorpha</taxon>
        <taxon>Muroidea</taxon>
        <taxon>Cricetidae</taxon>
        <taxon>Neotominae</taxon>
        <taxon>Neotoma</taxon>
    </lineage>
</organism>
<dbReference type="Proteomes" id="UP000092124">
    <property type="component" value="Unassembled WGS sequence"/>
</dbReference>
<gene>
    <name evidence="1" type="ORF">A6R68_15907</name>
</gene>
<dbReference type="STRING" id="56216.A0A1A6H6T5"/>
<protein>
    <submittedName>
        <fullName evidence="1">Uncharacterized protein</fullName>
    </submittedName>
</protein>
<name>A0A1A6H6T5_NEOLE</name>
<evidence type="ECO:0000313" key="2">
    <source>
        <dbReference type="Proteomes" id="UP000092124"/>
    </source>
</evidence>
<evidence type="ECO:0000313" key="1">
    <source>
        <dbReference type="EMBL" id="OBS73555.1"/>
    </source>
</evidence>
<dbReference type="AlphaFoldDB" id="A0A1A6H6T5"/>
<reference evidence="1 2" key="1">
    <citation type="submission" date="2016-06" db="EMBL/GenBank/DDBJ databases">
        <title>The Draft Genome Sequence and Annotation of the Desert Woodrat Neotoma lepida.</title>
        <authorList>
            <person name="Campbell M."/>
            <person name="Oakeson K.F."/>
            <person name="Yandell M."/>
            <person name="Halpert J.R."/>
            <person name="Dearing D."/>
        </authorList>
    </citation>
    <scope>NUCLEOTIDE SEQUENCE [LARGE SCALE GENOMIC DNA]</scope>
    <source>
        <strain evidence="1">417</strain>
        <tissue evidence="1">Liver</tissue>
    </source>
</reference>
<accession>A0A1A6H6T5</accession>
<keyword evidence="2" id="KW-1185">Reference proteome</keyword>
<comment type="caution">
    <text evidence="1">The sequence shown here is derived from an EMBL/GenBank/DDBJ whole genome shotgun (WGS) entry which is preliminary data.</text>
</comment>
<proteinExistence type="predicted"/>
<sequence length="127" mass="14684">MLTEKKMTQRRFAAFTIPSYVRGCGHSHNVVLVFIWTYQHCYGLWLWGHTYSAHQQGLRPSPGHFCMKLSIQDLTDYFMKILIEYGFSFTTTAEKLERLCYVALNFKQEMVAVASFSLNMSSKLPVG</sequence>
<dbReference type="EMBL" id="LZPO01045390">
    <property type="protein sequence ID" value="OBS73555.1"/>
    <property type="molecule type" value="Genomic_DNA"/>
</dbReference>
<dbReference type="Gene3D" id="3.90.640.10">
    <property type="entry name" value="Actin, Chain A, domain 4"/>
    <property type="match status" value="1"/>
</dbReference>